<dbReference type="Gene3D" id="2.40.50.100">
    <property type="match status" value="1"/>
</dbReference>
<dbReference type="GO" id="GO:0005524">
    <property type="term" value="F:ATP binding"/>
    <property type="evidence" value="ECO:0007669"/>
    <property type="project" value="UniProtKB-KW"/>
</dbReference>
<evidence type="ECO:0000313" key="18">
    <source>
        <dbReference type="Proteomes" id="UP000589552"/>
    </source>
</evidence>
<dbReference type="CDD" id="cd06261">
    <property type="entry name" value="TM_PBP2"/>
    <property type="match status" value="1"/>
</dbReference>
<dbReference type="AlphaFoldDB" id="A0A7X9XSN1"/>
<dbReference type="Gene3D" id="1.10.3720.10">
    <property type="entry name" value="MetI-like"/>
    <property type="match status" value="1"/>
</dbReference>
<dbReference type="Proteomes" id="UP000589552">
    <property type="component" value="Unassembled WGS sequence"/>
</dbReference>
<evidence type="ECO:0000256" key="4">
    <source>
        <dbReference type="ARBA" id="ARBA00022475"/>
    </source>
</evidence>
<keyword evidence="9 12" id="KW-1133">Transmembrane helix</keyword>
<dbReference type="PROSITE" id="PS00211">
    <property type="entry name" value="ABC_TRANSPORTER_1"/>
    <property type="match status" value="1"/>
</dbReference>
<dbReference type="SUPFAM" id="SSF50331">
    <property type="entry name" value="MOP-like"/>
    <property type="match status" value="2"/>
</dbReference>
<evidence type="ECO:0000256" key="2">
    <source>
        <dbReference type="ARBA" id="ARBA00007069"/>
    </source>
</evidence>
<feature type="domain" description="ABC transporter" evidence="14">
    <location>
        <begin position="293"/>
        <end position="508"/>
    </location>
</feature>
<feature type="transmembrane region" description="Helical" evidence="12">
    <location>
        <begin position="239"/>
        <end position="261"/>
    </location>
</feature>
<evidence type="ECO:0000256" key="13">
    <source>
        <dbReference type="SAM" id="MobiDB-lite"/>
    </source>
</evidence>
<evidence type="ECO:0000256" key="6">
    <source>
        <dbReference type="ARBA" id="ARBA00022692"/>
    </source>
</evidence>
<dbReference type="InterPro" id="IPR003593">
    <property type="entry name" value="AAA+_ATPase"/>
</dbReference>
<dbReference type="GO" id="GO:0016887">
    <property type="term" value="F:ATP hydrolysis activity"/>
    <property type="evidence" value="ECO:0007669"/>
    <property type="project" value="InterPro"/>
</dbReference>
<keyword evidence="5 11" id="KW-0500">Molybdenum</keyword>
<dbReference type="NCBIfam" id="TIGR02141">
    <property type="entry name" value="modB_ABC"/>
    <property type="match status" value="1"/>
</dbReference>
<dbReference type="GO" id="GO:0015098">
    <property type="term" value="F:molybdate ion transmembrane transporter activity"/>
    <property type="evidence" value="ECO:0007669"/>
    <property type="project" value="InterPro"/>
</dbReference>
<feature type="domain" description="ABC transmembrane type-1" evidence="15">
    <location>
        <begin position="57"/>
        <end position="258"/>
    </location>
</feature>
<evidence type="ECO:0000256" key="8">
    <source>
        <dbReference type="ARBA" id="ARBA00022840"/>
    </source>
</evidence>
<feature type="region of interest" description="Disordered" evidence="13">
    <location>
        <begin position="271"/>
        <end position="293"/>
    </location>
</feature>
<dbReference type="PANTHER" id="PTHR30183">
    <property type="entry name" value="MOLYBDENUM TRANSPORT SYSTEM PERMEASE PROTEIN MODB"/>
    <property type="match status" value="1"/>
</dbReference>
<gene>
    <name evidence="17" type="primary">modB</name>
    <name evidence="17" type="ORF">HF852_03705</name>
</gene>
<feature type="transmembrane region" description="Helical" evidence="12">
    <location>
        <begin position="136"/>
        <end position="159"/>
    </location>
</feature>
<feature type="compositionally biased region" description="Basic and acidic residues" evidence="13">
    <location>
        <begin position="630"/>
        <end position="639"/>
    </location>
</feature>
<evidence type="ECO:0000256" key="3">
    <source>
        <dbReference type="ARBA" id="ARBA00022448"/>
    </source>
</evidence>
<dbReference type="SMART" id="SM00382">
    <property type="entry name" value="AAA"/>
    <property type="match status" value="1"/>
</dbReference>
<keyword evidence="7" id="KW-0547">Nucleotide-binding</keyword>
<evidence type="ECO:0000313" key="17">
    <source>
        <dbReference type="EMBL" id="NMF08719.1"/>
    </source>
</evidence>
<comment type="caution">
    <text evidence="17">The sequence shown here is derived from an EMBL/GenBank/DDBJ whole genome shotgun (WGS) entry which is preliminary data.</text>
</comment>
<dbReference type="Pfam" id="PF00528">
    <property type="entry name" value="BPD_transp_1"/>
    <property type="match status" value="1"/>
</dbReference>
<sequence length="691" mass="69730">MRSAATSASRLRPPTWVLAPAAVALLVAVVPVAALALKVPWARVPELVASDAGAAALGLSLRTSLIAALIVVVIGVPLAVAMSRARRFSGALRVAVVLPMTMPPVVGGLALLAAFGRTGVIGSRWPWLAESLSFSTAAVVLAQVFVSLPFLVLALEGALRGLDARHAEAAAGLGASRSRILAQVTLPMVAPAIISGTTLSLARALGEFGATLTFAGSLPGVTRTLPLAIYLERDNDPDLALALSAVLLGIAIVLVAVGAAVPWAMARRRRHDGVPGAPSDPSPHSPATDAPEVGDEGVVKQEDLDLRIAVAGLLDARVAIAGGATTAVIGPNGAGKSTLLRAIAGLPVRGGAEVGGDVPRAVLLTQDPALLPHRTVLGNVVFACRDEARARRELAAVGASGLADRFPTSLSGGQAARVALARALAADTEVILLDEPFAALDAASAASLRQVLRRRLRGRTAMLVTHDPVDVATLADRVIVIEDGRIAAAGSPADLLAAPVTPFLAQFAGLIAVRGTAIALDDATVTVRTPAGFEITGVPAGAGAGGAREGGELASGEPTRGELESGEREGGGRAVALFSPRAVTLGPLDGDAPETSARNVLDCRVRAIRHQGAAVRVELGVAGGTGTTGRADRTGEKPAGEAVAANGPADRDTVIIAEISAHSLATLGLAEGSPVRATVKAMQVQVLPIAG</sequence>
<dbReference type="Pfam" id="PF00005">
    <property type="entry name" value="ABC_tran"/>
    <property type="match status" value="1"/>
</dbReference>
<comment type="similarity">
    <text evidence="2">Belongs to the binding-protein-dependent transport system permease family. CysTW subfamily.</text>
</comment>
<dbReference type="InterPro" id="IPR004606">
    <property type="entry name" value="Mop_domain"/>
</dbReference>
<keyword evidence="6 12" id="KW-0812">Transmembrane</keyword>
<keyword evidence="8" id="KW-0067">ATP-binding</keyword>
<evidence type="ECO:0000256" key="5">
    <source>
        <dbReference type="ARBA" id="ARBA00022505"/>
    </source>
</evidence>
<dbReference type="SUPFAM" id="SSF52540">
    <property type="entry name" value="P-loop containing nucleoside triphosphate hydrolases"/>
    <property type="match status" value="1"/>
</dbReference>
<dbReference type="InterPro" id="IPR035906">
    <property type="entry name" value="MetI-like_sf"/>
</dbReference>
<evidence type="ECO:0000256" key="11">
    <source>
        <dbReference type="PROSITE-ProRule" id="PRU01213"/>
    </source>
</evidence>
<organism evidence="17 18">
    <name type="scientific">Corynebacterium xerosis</name>
    <dbReference type="NCBI Taxonomy" id="1725"/>
    <lineage>
        <taxon>Bacteria</taxon>
        <taxon>Bacillati</taxon>
        <taxon>Actinomycetota</taxon>
        <taxon>Actinomycetes</taxon>
        <taxon>Mycobacteriales</taxon>
        <taxon>Corynebacteriaceae</taxon>
        <taxon>Corynebacterium</taxon>
    </lineage>
</organism>
<feature type="domain" description="Mop" evidence="16">
    <location>
        <begin position="594"/>
        <end position="688"/>
    </location>
</feature>
<dbReference type="EMBL" id="JABAGA010000001">
    <property type="protein sequence ID" value="NMF08719.1"/>
    <property type="molecule type" value="Genomic_DNA"/>
</dbReference>
<feature type="region of interest" description="Disordered" evidence="13">
    <location>
        <begin position="626"/>
        <end position="645"/>
    </location>
</feature>
<keyword evidence="10 12" id="KW-0472">Membrane</keyword>
<evidence type="ECO:0000256" key="1">
    <source>
        <dbReference type="ARBA" id="ARBA00004651"/>
    </source>
</evidence>
<dbReference type="RefSeq" id="WP_168937380.1">
    <property type="nucleotide sequence ID" value="NZ_JABAGA010000001.1"/>
</dbReference>
<evidence type="ECO:0000256" key="12">
    <source>
        <dbReference type="RuleBase" id="RU363032"/>
    </source>
</evidence>
<dbReference type="PROSITE" id="PS51866">
    <property type="entry name" value="MOP"/>
    <property type="match status" value="1"/>
</dbReference>
<dbReference type="SUPFAM" id="SSF161098">
    <property type="entry name" value="MetI-like"/>
    <property type="match status" value="1"/>
</dbReference>
<dbReference type="InterPro" id="IPR027417">
    <property type="entry name" value="P-loop_NTPase"/>
</dbReference>
<keyword evidence="4" id="KW-1003">Cell membrane</keyword>
<dbReference type="InterPro" id="IPR003439">
    <property type="entry name" value="ABC_transporter-like_ATP-bd"/>
</dbReference>
<name>A0A7X9XSN1_9CORY</name>
<evidence type="ECO:0000259" key="15">
    <source>
        <dbReference type="PROSITE" id="PS50928"/>
    </source>
</evidence>
<accession>A0A7X9XSN1</accession>
<dbReference type="Gene3D" id="3.40.50.300">
    <property type="entry name" value="P-loop containing nucleotide triphosphate hydrolases"/>
    <property type="match status" value="1"/>
</dbReference>
<evidence type="ECO:0000259" key="14">
    <source>
        <dbReference type="PROSITE" id="PS50893"/>
    </source>
</evidence>
<proteinExistence type="inferred from homology"/>
<reference evidence="17 18" key="1">
    <citation type="submission" date="2020-04" db="EMBL/GenBank/DDBJ databases">
        <authorList>
            <person name="Hitch T.C.A."/>
            <person name="Wylensek D."/>
            <person name="Clavel T."/>
        </authorList>
    </citation>
    <scope>NUCLEOTIDE SEQUENCE [LARGE SCALE GENOMIC DNA]</scope>
    <source>
        <strain evidence="17 18">BL-383-APC-2I</strain>
    </source>
</reference>
<protein>
    <submittedName>
        <fullName evidence="17">Molybdate ABC transporter permease subunit</fullName>
    </submittedName>
</protein>
<feature type="compositionally biased region" description="Basic and acidic residues" evidence="13">
    <location>
        <begin position="559"/>
        <end position="571"/>
    </location>
</feature>
<evidence type="ECO:0000256" key="9">
    <source>
        <dbReference type="ARBA" id="ARBA00022989"/>
    </source>
</evidence>
<feature type="transmembrane region" description="Helical" evidence="12">
    <location>
        <begin position="60"/>
        <end position="82"/>
    </location>
</feature>
<dbReference type="InterPro" id="IPR000515">
    <property type="entry name" value="MetI-like"/>
</dbReference>
<dbReference type="GO" id="GO:0005886">
    <property type="term" value="C:plasma membrane"/>
    <property type="evidence" value="ECO:0007669"/>
    <property type="project" value="UniProtKB-SubCell"/>
</dbReference>
<feature type="transmembrane region" description="Helical" evidence="12">
    <location>
        <begin position="94"/>
        <end position="116"/>
    </location>
</feature>
<dbReference type="PROSITE" id="PS50893">
    <property type="entry name" value="ABC_TRANSPORTER_2"/>
    <property type="match status" value="1"/>
</dbReference>
<dbReference type="InterPro" id="IPR011867">
    <property type="entry name" value="ModB_ABC"/>
</dbReference>
<evidence type="ECO:0000256" key="10">
    <source>
        <dbReference type="ARBA" id="ARBA00023136"/>
    </source>
</evidence>
<evidence type="ECO:0000259" key="16">
    <source>
        <dbReference type="PROSITE" id="PS51866"/>
    </source>
</evidence>
<dbReference type="InterPro" id="IPR008995">
    <property type="entry name" value="Mo/tungstate-bd_C_term_dom"/>
</dbReference>
<feature type="region of interest" description="Disordered" evidence="13">
    <location>
        <begin position="540"/>
        <end position="571"/>
    </location>
</feature>
<dbReference type="PROSITE" id="PS50928">
    <property type="entry name" value="ABC_TM1"/>
    <property type="match status" value="1"/>
</dbReference>
<keyword evidence="3 12" id="KW-0813">Transport</keyword>
<dbReference type="InterPro" id="IPR017871">
    <property type="entry name" value="ABC_transporter-like_CS"/>
</dbReference>
<dbReference type="PANTHER" id="PTHR30183:SF3">
    <property type="entry name" value="MOLYBDENUM TRANSPORT SYSTEM PERMEASE PROTEIN MODB"/>
    <property type="match status" value="1"/>
</dbReference>
<comment type="subcellular location">
    <subcellularLocation>
        <location evidence="1 12">Cell membrane</location>
        <topology evidence="1 12">Multi-pass membrane protein</topology>
    </subcellularLocation>
</comment>
<evidence type="ECO:0000256" key="7">
    <source>
        <dbReference type="ARBA" id="ARBA00022741"/>
    </source>
</evidence>